<evidence type="ECO:0000313" key="3">
    <source>
        <dbReference type="Proteomes" id="UP001341840"/>
    </source>
</evidence>
<sequence>MTHMQLFRRWRLQLILDRCQLIHLSRLSEEAIERKQITENWKDSDIEYYVVFSLPFFSARLVPSFSTFFIPLILISVISSSMPQVWISAMVCYVDTTLSFIYSSSL</sequence>
<name>A0ABU6QR13_9FABA</name>
<keyword evidence="1" id="KW-0472">Membrane</keyword>
<comment type="caution">
    <text evidence="2">The sequence shown here is derived from an EMBL/GenBank/DDBJ whole genome shotgun (WGS) entry which is preliminary data.</text>
</comment>
<organism evidence="2 3">
    <name type="scientific">Stylosanthes scabra</name>
    <dbReference type="NCBI Taxonomy" id="79078"/>
    <lineage>
        <taxon>Eukaryota</taxon>
        <taxon>Viridiplantae</taxon>
        <taxon>Streptophyta</taxon>
        <taxon>Embryophyta</taxon>
        <taxon>Tracheophyta</taxon>
        <taxon>Spermatophyta</taxon>
        <taxon>Magnoliopsida</taxon>
        <taxon>eudicotyledons</taxon>
        <taxon>Gunneridae</taxon>
        <taxon>Pentapetalae</taxon>
        <taxon>rosids</taxon>
        <taxon>fabids</taxon>
        <taxon>Fabales</taxon>
        <taxon>Fabaceae</taxon>
        <taxon>Papilionoideae</taxon>
        <taxon>50 kb inversion clade</taxon>
        <taxon>dalbergioids sensu lato</taxon>
        <taxon>Dalbergieae</taxon>
        <taxon>Pterocarpus clade</taxon>
        <taxon>Stylosanthes</taxon>
    </lineage>
</organism>
<proteinExistence type="predicted"/>
<dbReference type="Proteomes" id="UP001341840">
    <property type="component" value="Unassembled WGS sequence"/>
</dbReference>
<evidence type="ECO:0000256" key="1">
    <source>
        <dbReference type="SAM" id="Phobius"/>
    </source>
</evidence>
<dbReference type="EMBL" id="JASCZI010001173">
    <property type="protein sequence ID" value="MED6114467.1"/>
    <property type="molecule type" value="Genomic_DNA"/>
</dbReference>
<keyword evidence="1" id="KW-1133">Transmembrane helix</keyword>
<reference evidence="2 3" key="1">
    <citation type="journal article" date="2023" name="Plants (Basel)">
        <title>Bridging the Gap: Combining Genomics and Transcriptomics Approaches to Understand Stylosanthes scabra, an Orphan Legume from the Brazilian Caatinga.</title>
        <authorList>
            <person name="Ferreira-Neto J.R.C."/>
            <person name="da Silva M.D."/>
            <person name="Binneck E."/>
            <person name="de Melo N.F."/>
            <person name="da Silva R.H."/>
            <person name="de Melo A.L.T.M."/>
            <person name="Pandolfi V."/>
            <person name="Bustamante F.O."/>
            <person name="Brasileiro-Vidal A.C."/>
            <person name="Benko-Iseppon A.M."/>
        </authorList>
    </citation>
    <scope>NUCLEOTIDE SEQUENCE [LARGE SCALE GENOMIC DNA]</scope>
    <source>
        <tissue evidence="2">Leaves</tissue>
    </source>
</reference>
<feature type="transmembrane region" description="Helical" evidence="1">
    <location>
        <begin position="85"/>
        <end position="103"/>
    </location>
</feature>
<feature type="transmembrane region" description="Helical" evidence="1">
    <location>
        <begin position="61"/>
        <end position="79"/>
    </location>
</feature>
<keyword evidence="3" id="KW-1185">Reference proteome</keyword>
<evidence type="ECO:0000313" key="2">
    <source>
        <dbReference type="EMBL" id="MED6114467.1"/>
    </source>
</evidence>
<keyword evidence="1" id="KW-0812">Transmembrane</keyword>
<gene>
    <name evidence="2" type="ORF">PIB30_080465</name>
</gene>
<protein>
    <submittedName>
        <fullName evidence="2">Uncharacterized protein</fullName>
    </submittedName>
</protein>
<accession>A0ABU6QR13</accession>